<feature type="domain" description="AAA" evidence="9">
    <location>
        <begin position="89"/>
        <end position="231"/>
    </location>
</feature>
<protein>
    <recommendedName>
        <fullName evidence="2">non-specific protein-tyrosine kinase</fullName>
        <ecNumber evidence="2">2.7.10.2</ecNumber>
    </recommendedName>
</protein>
<proteinExistence type="inferred from homology"/>
<evidence type="ECO:0000256" key="7">
    <source>
        <dbReference type="ARBA" id="ARBA00023137"/>
    </source>
</evidence>
<evidence type="ECO:0000256" key="8">
    <source>
        <dbReference type="ARBA" id="ARBA00051245"/>
    </source>
</evidence>
<dbReference type="NCBIfam" id="TIGR01007">
    <property type="entry name" value="eps_fam"/>
    <property type="match status" value="1"/>
</dbReference>
<evidence type="ECO:0000259" key="9">
    <source>
        <dbReference type="Pfam" id="PF13614"/>
    </source>
</evidence>
<dbReference type="RefSeq" id="WP_173083425.1">
    <property type="nucleotide sequence ID" value="NZ_BLTE01000007.1"/>
</dbReference>
<comment type="similarity">
    <text evidence="1">Belongs to the CpsD/CapB family.</text>
</comment>
<gene>
    <name evidence="10" type="primary">yveL</name>
    <name evidence="10" type="ORF">NNJEOMEG_01730</name>
</gene>
<keyword evidence="6" id="KW-0067">ATP-binding</keyword>
<reference evidence="10 11" key="1">
    <citation type="submission" date="2020-04" db="EMBL/GenBank/DDBJ databases">
        <authorList>
            <consortium name="Desulfovibrio sp. FSS-1 genome sequencing consortium"/>
            <person name="Shimoshige H."/>
            <person name="Kobayashi H."/>
            <person name="Maekawa T."/>
        </authorList>
    </citation>
    <scope>NUCLEOTIDE SEQUENCE [LARGE SCALE GENOMIC DNA]</scope>
    <source>
        <strain evidence="10 11">SIID29052-01</strain>
    </source>
</reference>
<evidence type="ECO:0000256" key="4">
    <source>
        <dbReference type="ARBA" id="ARBA00022741"/>
    </source>
</evidence>
<dbReference type="GO" id="GO:0005524">
    <property type="term" value="F:ATP binding"/>
    <property type="evidence" value="ECO:0007669"/>
    <property type="project" value="UniProtKB-KW"/>
</dbReference>
<keyword evidence="7" id="KW-0829">Tyrosine-protein kinase</keyword>
<dbReference type="GO" id="GO:0004715">
    <property type="term" value="F:non-membrane spanning protein tyrosine kinase activity"/>
    <property type="evidence" value="ECO:0007669"/>
    <property type="project" value="UniProtKB-EC"/>
</dbReference>
<dbReference type="Gene3D" id="3.40.50.300">
    <property type="entry name" value="P-loop containing nucleotide triphosphate hydrolases"/>
    <property type="match status" value="1"/>
</dbReference>
<dbReference type="Proteomes" id="UP000494245">
    <property type="component" value="Unassembled WGS sequence"/>
</dbReference>
<dbReference type="GO" id="GO:0005886">
    <property type="term" value="C:plasma membrane"/>
    <property type="evidence" value="ECO:0007669"/>
    <property type="project" value="TreeGrafter"/>
</dbReference>
<dbReference type="InterPro" id="IPR027417">
    <property type="entry name" value="P-loop_NTPase"/>
</dbReference>
<accession>A0A6V8LMJ3</accession>
<evidence type="ECO:0000313" key="11">
    <source>
        <dbReference type="Proteomes" id="UP000494245"/>
    </source>
</evidence>
<name>A0A6V8LMJ3_9BACT</name>
<comment type="caution">
    <text evidence="10">The sequence shown here is derived from an EMBL/GenBank/DDBJ whole genome shotgun (WGS) entry which is preliminary data.</text>
</comment>
<sequence length="271" mass="30124">MSRIEEALNKAALRHPGQVAAVAPTPPPPNPAGEAVEIRPVEHMLFTYTSPNSLIAEEYRKLKECIIRESKREGFNNVLLVTSVNPREGKSVTTLNLAISLAQEYDYTVLVVDADLRAPSCHKYLGIEATVGLTDCLEGRAECSDVLIRSSVGRLVLLPAGRRAENPVELLSSNRMRQLLQELKHRYPDRFILIDSPPAKLFAETRFLAGIADSTLLVVREGGTSLQDVEETVLALDQRVMGIVYNGAKDLPFRDMSQHYYYYAQSDEAAR</sequence>
<comment type="catalytic activity">
    <reaction evidence="8">
        <text>L-tyrosyl-[protein] + ATP = O-phospho-L-tyrosyl-[protein] + ADP + H(+)</text>
        <dbReference type="Rhea" id="RHEA:10596"/>
        <dbReference type="Rhea" id="RHEA-COMP:10136"/>
        <dbReference type="Rhea" id="RHEA-COMP:20101"/>
        <dbReference type="ChEBI" id="CHEBI:15378"/>
        <dbReference type="ChEBI" id="CHEBI:30616"/>
        <dbReference type="ChEBI" id="CHEBI:46858"/>
        <dbReference type="ChEBI" id="CHEBI:61978"/>
        <dbReference type="ChEBI" id="CHEBI:456216"/>
        <dbReference type="EC" id="2.7.10.2"/>
    </reaction>
</comment>
<evidence type="ECO:0000256" key="3">
    <source>
        <dbReference type="ARBA" id="ARBA00022679"/>
    </source>
</evidence>
<dbReference type="PANTHER" id="PTHR32309">
    <property type="entry name" value="TYROSINE-PROTEIN KINASE"/>
    <property type="match status" value="1"/>
</dbReference>
<organism evidence="10 11">
    <name type="scientific">Fundidesulfovibrio magnetotacticus</name>
    <dbReference type="NCBI Taxonomy" id="2730080"/>
    <lineage>
        <taxon>Bacteria</taxon>
        <taxon>Pseudomonadati</taxon>
        <taxon>Thermodesulfobacteriota</taxon>
        <taxon>Desulfovibrionia</taxon>
        <taxon>Desulfovibrionales</taxon>
        <taxon>Desulfovibrionaceae</taxon>
        <taxon>Fundidesulfovibrio</taxon>
    </lineage>
</organism>
<evidence type="ECO:0000313" key="10">
    <source>
        <dbReference type="EMBL" id="GFK93892.1"/>
    </source>
</evidence>
<dbReference type="InterPro" id="IPR005702">
    <property type="entry name" value="Wzc-like_C"/>
</dbReference>
<reference evidence="10 11" key="2">
    <citation type="submission" date="2020-05" db="EMBL/GenBank/DDBJ databases">
        <title>Draft genome sequence of Desulfovibrio sp. strainFSS-1.</title>
        <authorList>
            <person name="Shimoshige H."/>
            <person name="Kobayashi H."/>
            <person name="Maekawa T."/>
        </authorList>
    </citation>
    <scope>NUCLEOTIDE SEQUENCE [LARGE SCALE GENOMIC DNA]</scope>
    <source>
        <strain evidence="10 11">SIID29052-01</strain>
    </source>
</reference>
<dbReference type="InterPro" id="IPR050445">
    <property type="entry name" value="Bact_polysacc_biosynth/exp"/>
</dbReference>
<dbReference type="InterPro" id="IPR025669">
    <property type="entry name" value="AAA_dom"/>
</dbReference>
<dbReference type="EC" id="2.7.10.2" evidence="2"/>
<dbReference type="EMBL" id="BLTE01000007">
    <property type="protein sequence ID" value="GFK93892.1"/>
    <property type="molecule type" value="Genomic_DNA"/>
</dbReference>
<keyword evidence="3 10" id="KW-0808">Transferase</keyword>
<evidence type="ECO:0000256" key="2">
    <source>
        <dbReference type="ARBA" id="ARBA00011903"/>
    </source>
</evidence>
<dbReference type="PANTHER" id="PTHR32309:SF13">
    <property type="entry name" value="FERRIC ENTEROBACTIN TRANSPORT PROTEIN FEPE"/>
    <property type="match status" value="1"/>
</dbReference>
<keyword evidence="4" id="KW-0547">Nucleotide-binding</keyword>
<keyword evidence="5 10" id="KW-0418">Kinase</keyword>
<dbReference type="SUPFAM" id="SSF52540">
    <property type="entry name" value="P-loop containing nucleoside triphosphate hydrolases"/>
    <property type="match status" value="1"/>
</dbReference>
<dbReference type="AlphaFoldDB" id="A0A6V8LMJ3"/>
<keyword evidence="11" id="KW-1185">Reference proteome</keyword>
<evidence type="ECO:0000256" key="6">
    <source>
        <dbReference type="ARBA" id="ARBA00022840"/>
    </source>
</evidence>
<dbReference type="Pfam" id="PF13614">
    <property type="entry name" value="AAA_31"/>
    <property type="match status" value="1"/>
</dbReference>
<evidence type="ECO:0000256" key="1">
    <source>
        <dbReference type="ARBA" id="ARBA00007316"/>
    </source>
</evidence>
<dbReference type="NCBIfam" id="TIGR03018">
    <property type="entry name" value="pepcterm_TyrKin"/>
    <property type="match status" value="1"/>
</dbReference>
<dbReference type="CDD" id="cd05387">
    <property type="entry name" value="BY-kinase"/>
    <property type="match status" value="1"/>
</dbReference>
<evidence type="ECO:0000256" key="5">
    <source>
        <dbReference type="ARBA" id="ARBA00022777"/>
    </source>
</evidence>